<comment type="similarity">
    <text evidence="3 7">Belongs to the metallo-dependent hydrolases superfamily. Uronate isomerase family.</text>
</comment>
<dbReference type="GO" id="GO:0008880">
    <property type="term" value="F:glucuronate isomerase activity"/>
    <property type="evidence" value="ECO:0007669"/>
    <property type="project" value="UniProtKB-UniRule"/>
</dbReference>
<comment type="pathway">
    <text evidence="2 7">Carbohydrate metabolism; pentose and glucuronate interconversion.</text>
</comment>
<evidence type="ECO:0000256" key="7">
    <source>
        <dbReference type="HAMAP-Rule" id="MF_00675"/>
    </source>
</evidence>
<sequence>MKAFMDEKFLLDSDAAVELYKSAADLPIIDYHCHLDAKEIYENKKFRSITEAWLNGDHYKWRAMRNMGIDEDLITGNASDYQRFVAWATVMPYLAGNPLYHFSHMELKYYLDTNAVLTPETAEEIYAAANAKLSTLGARDLMAKANVECAVTTNDPIEDLKYHRLLKEEGFGIKVLPAFRPDKAVNIDKAGFKEYIAALSVAAGEKIEDFDSLVSALESRLAYFISMGCPASDHGLDYVPAYSPDALSAETAFAYAMKGKPLTKADADNYKFELLRRLGILYHKYDIVMELHFGCVRNPNNAMFAALGADAGFDCVRSLTGADALFGLMDALSRINCLPGTILFSLNAADNEFLVSLAGAFNNNAGIPGKVQQGSAWWFNDHLEGMRRQISTFAAGAPIGSFVGMLTDSRSFLSYARHDYFRRIFCNYLGSLVENGQYPASSIDYLKEIARNVAYYNAKRYFNL</sequence>
<comment type="catalytic activity">
    <reaction evidence="1 7">
        <text>D-glucuronate = D-fructuronate</text>
        <dbReference type="Rhea" id="RHEA:13049"/>
        <dbReference type="ChEBI" id="CHEBI:58720"/>
        <dbReference type="ChEBI" id="CHEBI:59863"/>
        <dbReference type="EC" id="5.3.1.12"/>
    </reaction>
</comment>
<dbReference type="HAMAP" id="MF_00675">
    <property type="entry name" value="UxaC"/>
    <property type="match status" value="1"/>
</dbReference>
<dbReference type="GO" id="GO:0019698">
    <property type="term" value="P:D-galacturonate catabolic process"/>
    <property type="evidence" value="ECO:0007669"/>
    <property type="project" value="TreeGrafter"/>
</dbReference>
<dbReference type="EMBL" id="DVNF01000151">
    <property type="protein sequence ID" value="HIU60773.1"/>
    <property type="molecule type" value="Genomic_DNA"/>
</dbReference>
<dbReference type="InterPro" id="IPR003766">
    <property type="entry name" value="Uronate_isomerase"/>
</dbReference>
<reference evidence="8" key="2">
    <citation type="journal article" date="2021" name="PeerJ">
        <title>Extensive microbial diversity within the chicken gut microbiome revealed by metagenomics and culture.</title>
        <authorList>
            <person name="Gilroy R."/>
            <person name="Ravi A."/>
            <person name="Getino M."/>
            <person name="Pursley I."/>
            <person name="Horton D.L."/>
            <person name="Alikhan N.F."/>
            <person name="Baker D."/>
            <person name="Gharbi K."/>
            <person name="Hall N."/>
            <person name="Watson M."/>
            <person name="Adriaenssens E.M."/>
            <person name="Foster-Nyarko E."/>
            <person name="Jarju S."/>
            <person name="Secka A."/>
            <person name="Antonio M."/>
            <person name="Oren A."/>
            <person name="Chaudhuri R.R."/>
            <person name="La Ragione R."/>
            <person name="Hildebrand F."/>
            <person name="Pallen M.J."/>
        </authorList>
    </citation>
    <scope>NUCLEOTIDE SEQUENCE</scope>
    <source>
        <strain evidence="8">18911</strain>
    </source>
</reference>
<evidence type="ECO:0000313" key="9">
    <source>
        <dbReference type="Proteomes" id="UP000824094"/>
    </source>
</evidence>
<evidence type="ECO:0000256" key="3">
    <source>
        <dbReference type="ARBA" id="ARBA00008397"/>
    </source>
</evidence>
<evidence type="ECO:0000256" key="4">
    <source>
        <dbReference type="ARBA" id="ARBA00012546"/>
    </source>
</evidence>
<proteinExistence type="inferred from homology"/>
<evidence type="ECO:0000256" key="2">
    <source>
        <dbReference type="ARBA" id="ARBA00004892"/>
    </source>
</evidence>
<keyword evidence="6 7" id="KW-0413">Isomerase</keyword>
<comment type="caution">
    <text evidence="8">The sequence shown here is derived from an EMBL/GenBank/DDBJ whole genome shotgun (WGS) entry which is preliminary data.</text>
</comment>
<evidence type="ECO:0000256" key="1">
    <source>
        <dbReference type="ARBA" id="ARBA00001165"/>
    </source>
</evidence>
<dbReference type="PANTHER" id="PTHR30068">
    <property type="entry name" value="URONATE ISOMERASE"/>
    <property type="match status" value="1"/>
</dbReference>
<evidence type="ECO:0000256" key="6">
    <source>
        <dbReference type="ARBA" id="ARBA00023235"/>
    </source>
</evidence>
<dbReference type="Gene3D" id="3.20.20.140">
    <property type="entry name" value="Metal-dependent hydrolases"/>
    <property type="match status" value="1"/>
</dbReference>
<dbReference type="GO" id="GO:0042840">
    <property type="term" value="P:D-glucuronate catabolic process"/>
    <property type="evidence" value="ECO:0007669"/>
    <property type="project" value="TreeGrafter"/>
</dbReference>
<dbReference type="SUPFAM" id="SSF51556">
    <property type="entry name" value="Metallo-dependent hydrolases"/>
    <property type="match status" value="1"/>
</dbReference>
<accession>A0A9D1SID8</accession>
<name>A0A9D1SID8_9FIRM</name>
<evidence type="ECO:0000313" key="8">
    <source>
        <dbReference type="EMBL" id="HIU60773.1"/>
    </source>
</evidence>
<reference evidence="8" key="1">
    <citation type="submission" date="2020-10" db="EMBL/GenBank/DDBJ databases">
        <authorList>
            <person name="Gilroy R."/>
        </authorList>
    </citation>
    <scope>NUCLEOTIDE SEQUENCE</scope>
    <source>
        <strain evidence="8">18911</strain>
    </source>
</reference>
<dbReference type="AlphaFoldDB" id="A0A9D1SID8"/>
<dbReference type="Gene3D" id="1.10.2020.10">
    <property type="entry name" value="uronate isomerase, domain 2, chain A"/>
    <property type="match status" value="1"/>
</dbReference>
<evidence type="ECO:0000256" key="5">
    <source>
        <dbReference type="ARBA" id="ARBA00020555"/>
    </source>
</evidence>
<dbReference type="EC" id="5.3.1.12" evidence="4 7"/>
<protein>
    <recommendedName>
        <fullName evidence="5 7">Uronate isomerase</fullName>
        <ecNumber evidence="4 7">5.3.1.12</ecNumber>
    </recommendedName>
    <alternativeName>
        <fullName evidence="7">Glucuronate isomerase</fullName>
    </alternativeName>
    <alternativeName>
        <fullName evidence="7">Uronic isomerase</fullName>
    </alternativeName>
</protein>
<dbReference type="InterPro" id="IPR032466">
    <property type="entry name" value="Metal_Hydrolase"/>
</dbReference>
<gene>
    <name evidence="7 8" type="primary">uxaC</name>
    <name evidence="8" type="ORF">IAB05_05225</name>
</gene>
<dbReference type="PANTHER" id="PTHR30068:SF4">
    <property type="entry name" value="URONATE ISOMERASE"/>
    <property type="match status" value="1"/>
</dbReference>
<organism evidence="8 9">
    <name type="scientific">Candidatus Stercoripulliclostridium merdigallinarum</name>
    <dbReference type="NCBI Taxonomy" id="2840951"/>
    <lineage>
        <taxon>Bacteria</taxon>
        <taxon>Bacillati</taxon>
        <taxon>Bacillota</taxon>
        <taxon>Clostridia</taxon>
        <taxon>Eubacteriales</taxon>
        <taxon>Candidatus Stercoripulliclostridium</taxon>
    </lineage>
</organism>
<dbReference type="Proteomes" id="UP000824094">
    <property type="component" value="Unassembled WGS sequence"/>
</dbReference>
<dbReference type="Pfam" id="PF02614">
    <property type="entry name" value="UxaC"/>
    <property type="match status" value="1"/>
</dbReference>
<dbReference type="NCBIfam" id="NF002794">
    <property type="entry name" value="PRK02925.1"/>
    <property type="match status" value="1"/>
</dbReference>
<comment type="catalytic activity">
    <reaction evidence="7">
        <text>aldehydo-D-galacturonate = keto-D-tagaturonate</text>
        <dbReference type="Rhea" id="RHEA:27702"/>
        <dbReference type="ChEBI" id="CHEBI:12952"/>
        <dbReference type="ChEBI" id="CHEBI:17886"/>
    </reaction>
</comment>